<proteinExistence type="predicted"/>
<dbReference type="InterPro" id="IPR009579">
    <property type="entry name" value="DUF1192"/>
</dbReference>
<organism evidence="1 2">
    <name type="scientific">Ancylobacter tetraedralis</name>
    <dbReference type="NCBI Taxonomy" id="217068"/>
    <lineage>
        <taxon>Bacteria</taxon>
        <taxon>Pseudomonadati</taxon>
        <taxon>Pseudomonadota</taxon>
        <taxon>Alphaproteobacteria</taxon>
        <taxon>Hyphomicrobiales</taxon>
        <taxon>Xanthobacteraceae</taxon>
        <taxon>Ancylobacter</taxon>
    </lineage>
</organism>
<gene>
    <name evidence="1" type="ORF">FHS55_003026</name>
</gene>
<dbReference type="RefSeq" id="WP_183190569.1">
    <property type="nucleotide sequence ID" value="NZ_JACICD010000005.1"/>
</dbReference>
<sequence length="67" mass="7366">MALDDDPFAVPPLRKAAGLEVGGDLSTLSETEIEERIGRLEAEIGRLRQTLATKRASREAAENVFKR</sequence>
<accession>A0A839ZCE4</accession>
<dbReference type="EMBL" id="JACICD010000005">
    <property type="protein sequence ID" value="MBB3772414.1"/>
    <property type="molecule type" value="Genomic_DNA"/>
</dbReference>
<reference evidence="1 2" key="1">
    <citation type="submission" date="2020-08" db="EMBL/GenBank/DDBJ databases">
        <title>Genomic Encyclopedia of Type Strains, Phase IV (KMG-IV): sequencing the most valuable type-strain genomes for metagenomic binning, comparative biology and taxonomic classification.</title>
        <authorList>
            <person name="Goeker M."/>
        </authorList>
    </citation>
    <scope>NUCLEOTIDE SEQUENCE [LARGE SCALE GENOMIC DNA]</scope>
    <source>
        <strain evidence="1 2">DSM 5895</strain>
    </source>
</reference>
<dbReference type="Proteomes" id="UP000533469">
    <property type="component" value="Unassembled WGS sequence"/>
</dbReference>
<name>A0A839ZCE4_9HYPH</name>
<evidence type="ECO:0000313" key="1">
    <source>
        <dbReference type="EMBL" id="MBB3772414.1"/>
    </source>
</evidence>
<protein>
    <submittedName>
        <fullName evidence="1">Uncharacterized small protein (DUF1192 family)</fullName>
    </submittedName>
</protein>
<comment type="caution">
    <text evidence="1">The sequence shown here is derived from an EMBL/GenBank/DDBJ whole genome shotgun (WGS) entry which is preliminary data.</text>
</comment>
<keyword evidence="2" id="KW-1185">Reference proteome</keyword>
<dbReference type="Pfam" id="PF06698">
    <property type="entry name" value="DUF1192"/>
    <property type="match status" value="1"/>
</dbReference>
<dbReference type="AlphaFoldDB" id="A0A839ZCE4"/>
<evidence type="ECO:0000313" key="2">
    <source>
        <dbReference type="Proteomes" id="UP000533469"/>
    </source>
</evidence>